<evidence type="ECO:0000256" key="4">
    <source>
        <dbReference type="SAM" id="Phobius"/>
    </source>
</evidence>
<dbReference type="InterPro" id="IPR041700">
    <property type="entry name" value="OMP_b-brl_3"/>
</dbReference>
<keyword evidence="4" id="KW-1133">Transmembrane helix</keyword>
<feature type="domain" description="Outer membrane protein beta-barrel" evidence="5">
    <location>
        <begin position="374"/>
        <end position="768"/>
    </location>
</feature>
<accession>A0A1T4K8J1</accession>
<dbReference type="InterPro" id="IPR036942">
    <property type="entry name" value="Beta-barrel_TonB_sf"/>
</dbReference>
<gene>
    <name evidence="6" type="ORF">SAMN04488132_101535</name>
</gene>
<keyword evidence="4" id="KW-0812">Transmembrane</keyword>
<reference evidence="6 7" key="1">
    <citation type="submission" date="2017-02" db="EMBL/GenBank/DDBJ databases">
        <authorList>
            <person name="Peterson S.W."/>
        </authorList>
    </citation>
    <scope>NUCLEOTIDE SEQUENCE [LARGE SCALE GENOMIC DNA]</scope>
    <source>
        <strain evidence="6 7">DSM 22335</strain>
    </source>
</reference>
<dbReference type="RefSeq" id="WP_078829864.1">
    <property type="nucleotide sequence ID" value="NZ_FUWH01000001.1"/>
</dbReference>
<protein>
    <submittedName>
        <fullName evidence="6">Outer membrane receptor proteins, mostly Fe transport</fullName>
    </submittedName>
</protein>
<evidence type="ECO:0000313" key="6">
    <source>
        <dbReference type="EMBL" id="SJZ38754.1"/>
    </source>
</evidence>
<dbReference type="OrthoDB" id="905812at2"/>
<evidence type="ECO:0000256" key="3">
    <source>
        <dbReference type="ARBA" id="ARBA00023237"/>
    </source>
</evidence>
<sequence>MQQPFRYLYIGLILFCFPAYTIAQQQLKGTVTDNKGNPLANASLVLLRDSSFAAASIADSAGHFILSASPEQGKSYDLKCTLAGYLPFTKHFVYPDTTGISKIVLVQDAHMLANVTVTATKPLVTRKADRYIVNVENSFLASAGSGLDVLERSPGVWVSQDGSIRINGNQSVTVMINDVMQRMDSDALAEYLRTLKSEDISRIEIIQNPPAEFEASGSGGIIHIILKKGRRDGLTGSIFSQYRQQGKEPYINGGISFDYKRNAFYLSGNTSAMLDKNSASGTNDILYANKNTYHGSGFRHNRNTRQLYRLNAAYDISDNQSVTLQSQLTNSRLSNVFTTYIEEHTGGTIVTGVNYSDWFRKPGNNGVNITYKLKLDSLGSGLKIIGDYTKGTKEEINAFEGLYSDVQQNARYTNSTPNITTIYTLQSDFTKVLPAKTEFKAGAKYAAIKRDNETIVDDYINNIPVRNQSASNHFIYDETLLMAYASLSKTWNKTSVHAGLRAEQTYAHGHSVTDGQQFSRSYFGWFPSLFATQTLNEEGGSMIYFSYARRLQRPGFNQLNPYRLQINKVTVITGNPDLLPQYTHNIQAGYQFLHGLSADIYFSVTDHIIAQLTNPLGNNIIETQYRNFNSSTEAGLLLNANTKIFSWWNSISNLSLYRTSNKYQDFSIKQTSYSLRSTQNFILKKIAELNIGLEYRSAYVTANSKASDFIYTDFSMSRRILNNKGRISFYISDLLNTAREQEKTDYNGTHVEFYQKRQTRNFALAFNYNFSLGKTFARKKIEQENSDEKKRIDN</sequence>
<keyword evidence="3" id="KW-0998">Cell outer membrane</keyword>
<dbReference type="SUPFAM" id="SSF49464">
    <property type="entry name" value="Carboxypeptidase regulatory domain-like"/>
    <property type="match status" value="1"/>
</dbReference>
<evidence type="ECO:0000256" key="2">
    <source>
        <dbReference type="ARBA" id="ARBA00023136"/>
    </source>
</evidence>
<dbReference type="Pfam" id="PF13620">
    <property type="entry name" value="CarboxypepD_reg"/>
    <property type="match status" value="1"/>
</dbReference>
<dbReference type="EMBL" id="FUWH01000001">
    <property type="protein sequence ID" value="SJZ38754.1"/>
    <property type="molecule type" value="Genomic_DNA"/>
</dbReference>
<dbReference type="Gene3D" id="2.170.130.10">
    <property type="entry name" value="TonB-dependent receptor, plug domain"/>
    <property type="match status" value="1"/>
</dbReference>
<keyword evidence="7" id="KW-1185">Reference proteome</keyword>
<proteinExistence type="predicted"/>
<feature type="transmembrane region" description="Helical" evidence="4">
    <location>
        <begin position="7"/>
        <end position="23"/>
    </location>
</feature>
<evidence type="ECO:0000259" key="5">
    <source>
        <dbReference type="Pfam" id="PF14905"/>
    </source>
</evidence>
<dbReference type="AlphaFoldDB" id="A0A1T4K8J1"/>
<evidence type="ECO:0000313" key="7">
    <source>
        <dbReference type="Proteomes" id="UP000190888"/>
    </source>
</evidence>
<organism evidence="6 7">
    <name type="scientific">Sediminibacterium ginsengisoli</name>
    <dbReference type="NCBI Taxonomy" id="413434"/>
    <lineage>
        <taxon>Bacteria</taxon>
        <taxon>Pseudomonadati</taxon>
        <taxon>Bacteroidota</taxon>
        <taxon>Chitinophagia</taxon>
        <taxon>Chitinophagales</taxon>
        <taxon>Chitinophagaceae</taxon>
        <taxon>Sediminibacterium</taxon>
    </lineage>
</organism>
<dbReference type="Proteomes" id="UP000190888">
    <property type="component" value="Unassembled WGS sequence"/>
</dbReference>
<dbReference type="Pfam" id="PF14905">
    <property type="entry name" value="OMP_b-brl_3"/>
    <property type="match status" value="1"/>
</dbReference>
<keyword evidence="6" id="KW-0675">Receptor</keyword>
<dbReference type="InterPro" id="IPR008969">
    <property type="entry name" value="CarboxyPept-like_regulatory"/>
</dbReference>
<comment type="subcellular location">
    <subcellularLocation>
        <location evidence="1">Cell outer membrane</location>
    </subcellularLocation>
</comment>
<dbReference type="Gene3D" id="2.40.170.20">
    <property type="entry name" value="TonB-dependent receptor, beta-barrel domain"/>
    <property type="match status" value="1"/>
</dbReference>
<dbReference type="GO" id="GO:0009279">
    <property type="term" value="C:cell outer membrane"/>
    <property type="evidence" value="ECO:0007669"/>
    <property type="project" value="UniProtKB-SubCell"/>
</dbReference>
<dbReference type="InterPro" id="IPR037066">
    <property type="entry name" value="Plug_dom_sf"/>
</dbReference>
<evidence type="ECO:0000256" key="1">
    <source>
        <dbReference type="ARBA" id="ARBA00004442"/>
    </source>
</evidence>
<dbReference type="STRING" id="413434.SAMN04488132_101535"/>
<name>A0A1T4K8J1_9BACT</name>
<keyword evidence="2 4" id="KW-0472">Membrane</keyword>
<dbReference type="SUPFAM" id="SSF56935">
    <property type="entry name" value="Porins"/>
    <property type="match status" value="1"/>
</dbReference>